<comment type="caution">
    <text evidence="1">The sequence shown here is derived from an EMBL/GenBank/DDBJ whole genome shotgun (WGS) entry which is preliminary data.</text>
</comment>
<keyword evidence="2" id="KW-1185">Reference proteome</keyword>
<sequence length="129" mass="14236">MAPFRTQCIEGQMPRKVLGSRIDKMRDGPTPKVIHKPFLNLYGFDDGYLAAVRFRTYGNETEDDDDDVRPNDIAIEEVDSETGGNAGFMKSDGQGTMLHEGTRNKVTSPHVNVQSSNASGRDGDLSKPF</sequence>
<protein>
    <submittedName>
        <fullName evidence="1">Uncharacterized protein</fullName>
    </submittedName>
</protein>
<proteinExistence type="predicted"/>
<dbReference type="Proteomes" id="UP001056120">
    <property type="component" value="Linkage Group LG24"/>
</dbReference>
<reference evidence="1 2" key="2">
    <citation type="journal article" date="2022" name="Mol. Ecol. Resour.">
        <title>The genomes of chicory, endive, great burdock and yacon provide insights into Asteraceae paleo-polyploidization history and plant inulin production.</title>
        <authorList>
            <person name="Fan W."/>
            <person name="Wang S."/>
            <person name="Wang H."/>
            <person name="Wang A."/>
            <person name="Jiang F."/>
            <person name="Liu H."/>
            <person name="Zhao H."/>
            <person name="Xu D."/>
            <person name="Zhang Y."/>
        </authorList>
    </citation>
    <scope>NUCLEOTIDE SEQUENCE [LARGE SCALE GENOMIC DNA]</scope>
    <source>
        <strain evidence="2">cv. Yunnan</strain>
        <tissue evidence="1">Leaves</tissue>
    </source>
</reference>
<dbReference type="EMBL" id="CM042041">
    <property type="protein sequence ID" value="KAI3714443.1"/>
    <property type="molecule type" value="Genomic_DNA"/>
</dbReference>
<reference evidence="2" key="1">
    <citation type="journal article" date="2022" name="Mol. Ecol. Resour.">
        <title>The genomes of chicory, endive, great burdock and yacon provide insights into Asteraceae palaeo-polyploidization history and plant inulin production.</title>
        <authorList>
            <person name="Fan W."/>
            <person name="Wang S."/>
            <person name="Wang H."/>
            <person name="Wang A."/>
            <person name="Jiang F."/>
            <person name="Liu H."/>
            <person name="Zhao H."/>
            <person name="Xu D."/>
            <person name="Zhang Y."/>
        </authorList>
    </citation>
    <scope>NUCLEOTIDE SEQUENCE [LARGE SCALE GENOMIC DNA]</scope>
    <source>
        <strain evidence="2">cv. Yunnan</strain>
    </source>
</reference>
<organism evidence="1 2">
    <name type="scientific">Smallanthus sonchifolius</name>
    <dbReference type="NCBI Taxonomy" id="185202"/>
    <lineage>
        <taxon>Eukaryota</taxon>
        <taxon>Viridiplantae</taxon>
        <taxon>Streptophyta</taxon>
        <taxon>Embryophyta</taxon>
        <taxon>Tracheophyta</taxon>
        <taxon>Spermatophyta</taxon>
        <taxon>Magnoliopsida</taxon>
        <taxon>eudicotyledons</taxon>
        <taxon>Gunneridae</taxon>
        <taxon>Pentapetalae</taxon>
        <taxon>asterids</taxon>
        <taxon>campanulids</taxon>
        <taxon>Asterales</taxon>
        <taxon>Asteraceae</taxon>
        <taxon>Asteroideae</taxon>
        <taxon>Heliantheae alliance</taxon>
        <taxon>Millerieae</taxon>
        <taxon>Smallanthus</taxon>
    </lineage>
</organism>
<accession>A0ACB9AXL0</accession>
<name>A0ACB9AXL0_9ASTR</name>
<evidence type="ECO:0000313" key="2">
    <source>
        <dbReference type="Proteomes" id="UP001056120"/>
    </source>
</evidence>
<gene>
    <name evidence="1" type="ORF">L1987_73045</name>
</gene>
<evidence type="ECO:0000313" key="1">
    <source>
        <dbReference type="EMBL" id="KAI3714443.1"/>
    </source>
</evidence>